<feature type="region of interest" description="Disordered" evidence="1">
    <location>
        <begin position="27"/>
        <end position="56"/>
    </location>
</feature>
<dbReference type="AlphaFoldDB" id="A0A1R0KGK1"/>
<organism evidence="3 4">
    <name type="scientific">Amycolatopsis coloradensis</name>
    <dbReference type="NCBI Taxonomy" id="76021"/>
    <lineage>
        <taxon>Bacteria</taxon>
        <taxon>Bacillati</taxon>
        <taxon>Actinomycetota</taxon>
        <taxon>Actinomycetes</taxon>
        <taxon>Pseudonocardiales</taxon>
        <taxon>Pseudonocardiaceae</taxon>
        <taxon>Amycolatopsis</taxon>
    </lineage>
</organism>
<dbReference type="PROSITE" id="PS50022">
    <property type="entry name" value="FA58C_3"/>
    <property type="match status" value="1"/>
</dbReference>
<dbReference type="InterPro" id="IPR013320">
    <property type="entry name" value="ConA-like_dom_sf"/>
</dbReference>
<evidence type="ECO:0000256" key="1">
    <source>
        <dbReference type="SAM" id="MobiDB-lite"/>
    </source>
</evidence>
<dbReference type="Pfam" id="PF00754">
    <property type="entry name" value="F5_F8_type_C"/>
    <property type="match status" value="1"/>
</dbReference>
<proteinExistence type="predicted"/>
<keyword evidence="4" id="KW-1185">Reference proteome</keyword>
<dbReference type="STRING" id="76021.BS329_35790"/>
<dbReference type="Gene3D" id="2.60.120.200">
    <property type="match status" value="1"/>
</dbReference>
<evidence type="ECO:0000313" key="3">
    <source>
        <dbReference type="EMBL" id="OLZ44694.1"/>
    </source>
</evidence>
<accession>A0A1R0KGK1</accession>
<dbReference type="InterPro" id="IPR014895">
    <property type="entry name" value="Alginate_lyase_2"/>
</dbReference>
<gene>
    <name evidence="3" type="ORF">BS329_35790</name>
</gene>
<dbReference type="InterPro" id="IPR008979">
    <property type="entry name" value="Galactose-bd-like_sf"/>
</dbReference>
<dbReference type="InterPro" id="IPR000421">
    <property type="entry name" value="FA58C"/>
</dbReference>
<reference evidence="3 4" key="1">
    <citation type="submission" date="2016-01" db="EMBL/GenBank/DDBJ databases">
        <title>Amycolatopsis coloradensis genome sequencing and assembly.</title>
        <authorList>
            <person name="Mayilraj S."/>
        </authorList>
    </citation>
    <scope>NUCLEOTIDE SEQUENCE [LARGE SCALE GENOMIC DNA]</scope>
    <source>
        <strain evidence="3 4">DSM 44225</strain>
    </source>
</reference>
<dbReference type="Pfam" id="PF08787">
    <property type="entry name" value="Alginate_lyase2"/>
    <property type="match status" value="1"/>
</dbReference>
<evidence type="ECO:0000313" key="4">
    <source>
        <dbReference type="Proteomes" id="UP000187486"/>
    </source>
</evidence>
<evidence type="ECO:0000259" key="2">
    <source>
        <dbReference type="PROSITE" id="PS50022"/>
    </source>
</evidence>
<protein>
    <recommendedName>
        <fullName evidence="2">F5/8 type C domain-containing protein</fullName>
    </recommendedName>
</protein>
<feature type="compositionally biased region" description="Polar residues" evidence="1">
    <location>
        <begin position="28"/>
        <end position="38"/>
    </location>
</feature>
<name>A0A1R0KGK1_9PSEU</name>
<dbReference type="SUPFAM" id="SSF49785">
    <property type="entry name" value="Galactose-binding domain-like"/>
    <property type="match status" value="1"/>
</dbReference>
<dbReference type="Gene3D" id="2.60.120.260">
    <property type="entry name" value="Galactose-binding domain-like"/>
    <property type="match status" value="1"/>
</dbReference>
<dbReference type="SUPFAM" id="SSF49899">
    <property type="entry name" value="Concanavalin A-like lectins/glucanases"/>
    <property type="match status" value="1"/>
</dbReference>
<comment type="caution">
    <text evidence="3">The sequence shown here is derived from an EMBL/GenBank/DDBJ whole genome shotgun (WGS) entry which is preliminary data.</text>
</comment>
<feature type="domain" description="F5/8 type C" evidence="2">
    <location>
        <begin position="2"/>
        <end position="147"/>
    </location>
</feature>
<sequence length="374" mass="40177">MTTTPDTPEAPATPAVTAANLAVKAVRATTSDGTNQPGDSIDDNPDTRWAAPGDQQSITYDLGSPQTVTAVSIAWLLGESRVTTFDIQTSMDGTGWVTAAARVRSRLEPGQLPYFISQVQARYVRIVGHGNDENEWNSLTEADVHGSTPCTPGKVLGLANWKLVLPTADPGTPDKRANEITQPALDGYTDRWFGPTAACDGLRFRSAVDGVPEPITSKHPRSQLYEMTADGKAPAAWSSGSGTHTLTMDVAVTHLPNSKEAVVTGQVNDVNGDLTSFQLKGTRLFLTRGDNSKYKLVTDNYRLGTRFRLKFVVGGGTIKAHYNENLWDTIPAEFTAGHFRAGAKTLANCRDSLPCDPGNYGEAIVYGLTVTHEP</sequence>
<dbReference type="EMBL" id="MQUQ01000023">
    <property type="protein sequence ID" value="OLZ44694.1"/>
    <property type="molecule type" value="Genomic_DNA"/>
</dbReference>
<dbReference type="Proteomes" id="UP000187486">
    <property type="component" value="Unassembled WGS sequence"/>
</dbReference>